<organism evidence="1 2">
    <name type="scientific">Methanobrevibacter smithii DSM 2374</name>
    <dbReference type="NCBI Taxonomy" id="521002"/>
    <lineage>
        <taxon>Archaea</taxon>
        <taxon>Methanobacteriati</taxon>
        <taxon>Methanobacteriota</taxon>
        <taxon>Methanomada group</taxon>
        <taxon>Methanobacteria</taxon>
        <taxon>Methanobacteriales</taxon>
        <taxon>Methanobacteriaceae</taxon>
        <taxon>Methanobrevibacter</taxon>
    </lineage>
</organism>
<accession>D2ZMZ1</accession>
<dbReference type="PATRIC" id="fig|521002.11.peg.183"/>
<dbReference type="EMBL" id="ABYV02000003">
    <property type="protein sequence ID" value="EFC94030.1"/>
    <property type="molecule type" value="Genomic_DNA"/>
</dbReference>
<dbReference type="AlphaFoldDB" id="D2ZMZ1"/>
<comment type="caution">
    <text evidence="1">The sequence shown here is derived from an EMBL/GenBank/DDBJ whole genome shotgun (WGS) entry which is preliminary data.</text>
</comment>
<sequence>MRLDRVTEKHLMNSNWHALVKVRLFNETDFHLIHHDEYMKNTNR</sequence>
<evidence type="ECO:0000313" key="1">
    <source>
        <dbReference type="EMBL" id="EFC94030.1"/>
    </source>
</evidence>
<dbReference type="RefSeq" id="WP_004032292.1">
    <property type="nucleotide sequence ID" value="NZ_GG704759.1"/>
</dbReference>
<gene>
    <name evidence="1" type="ORF">METSMIF1_02191</name>
</gene>
<evidence type="ECO:0000313" key="2">
    <source>
        <dbReference type="Proteomes" id="UP000004028"/>
    </source>
</evidence>
<protein>
    <submittedName>
        <fullName evidence="1">Uncharacterized protein</fullName>
    </submittedName>
</protein>
<reference evidence="1 2" key="1">
    <citation type="submission" date="2010-01" db="EMBL/GenBank/DDBJ databases">
        <authorList>
            <person name="Weinstock G."/>
            <person name="Sodergren E."/>
            <person name="Clifton S."/>
            <person name="Fulton L."/>
            <person name="Fulton B."/>
            <person name="Courtney L."/>
            <person name="Fronick C."/>
            <person name="Harrison M."/>
            <person name="Strong C."/>
            <person name="Farmer C."/>
            <person name="Delahaunty K."/>
            <person name="Markovic C."/>
            <person name="Hall O."/>
            <person name="Minx P."/>
            <person name="Tomlinson C."/>
            <person name="Mitreva M."/>
            <person name="Nelson J."/>
            <person name="Hou S."/>
            <person name="Wollam A."/>
            <person name="Pepin K.H."/>
            <person name="Johnson M."/>
            <person name="Bhonagiri V."/>
            <person name="Nash W.E."/>
            <person name="Warren W."/>
            <person name="Chinwalla A."/>
            <person name="Mardis E.R."/>
            <person name="Wilson R.K."/>
        </authorList>
    </citation>
    <scope>NUCLEOTIDE SEQUENCE [LARGE SCALE GENOMIC DNA]</scope>
    <source>
        <strain evidence="1 2">DSM 2374</strain>
    </source>
</reference>
<name>D2ZMZ1_METSM</name>
<dbReference type="Proteomes" id="UP000004028">
    <property type="component" value="Unassembled WGS sequence"/>
</dbReference>
<dbReference type="HOGENOM" id="CLU_3210820_0_0_2"/>
<proteinExistence type="predicted"/>